<dbReference type="RefSeq" id="WP_303284060.1">
    <property type="nucleotide sequence ID" value="NZ_BAABCZ010000008.1"/>
</dbReference>
<evidence type="ECO:0000256" key="2">
    <source>
        <dbReference type="ARBA" id="ARBA00022676"/>
    </source>
</evidence>
<evidence type="ECO:0000313" key="5">
    <source>
        <dbReference type="EMBL" id="MDO5989400.1"/>
    </source>
</evidence>
<evidence type="ECO:0000313" key="6">
    <source>
        <dbReference type="Proteomes" id="UP001176891"/>
    </source>
</evidence>
<name>A0ABT8X5Y5_9FLAO</name>
<dbReference type="Gene3D" id="3.90.550.10">
    <property type="entry name" value="Spore Coat Polysaccharide Biosynthesis Protein SpsA, Chain A"/>
    <property type="match status" value="1"/>
</dbReference>
<accession>A0ABT8X5Y5</accession>
<dbReference type="EMBL" id="JAUOEM010000008">
    <property type="protein sequence ID" value="MDO5989400.1"/>
    <property type="molecule type" value="Genomic_DNA"/>
</dbReference>
<evidence type="ECO:0000256" key="1">
    <source>
        <dbReference type="ARBA" id="ARBA00006739"/>
    </source>
</evidence>
<proteinExistence type="inferred from homology"/>
<comment type="similarity">
    <text evidence="1">Belongs to the glycosyltransferase 2 family.</text>
</comment>
<keyword evidence="3 5" id="KW-0808">Transferase</keyword>
<dbReference type="GO" id="GO:0016757">
    <property type="term" value="F:glycosyltransferase activity"/>
    <property type="evidence" value="ECO:0007669"/>
    <property type="project" value="UniProtKB-KW"/>
</dbReference>
<evidence type="ECO:0000256" key="3">
    <source>
        <dbReference type="ARBA" id="ARBA00022679"/>
    </source>
</evidence>
<keyword evidence="6" id="KW-1185">Reference proteome</keyword>
<dbReference type="CDD" id="cd04186">
    <property type="entry name" value="GT_2_like_c"/>
    <property type="match status" value="1"/>
</dbReference>
<keyword evidence="2 5" id="KW-0328">Glycosyltransferase</keyword>
<sequence>MIAISIVIINFNTCKLTVDCIKSVKEKTSTSLNYEIIVVDNCSQIEDYNALKESLKQYPDVKLVRSVINSGFSGGNMFGVQFAKGNYIAFLNSDTLLIDDCFSEMLNFMENNKEIGVCGPKQLSKDLKWKKSFDHFHGIRKQVFGKWFIELFSSKAAKRRTDYEQPIQVDFVQGSFMFFRSEAFAKVGGFDTNIFLYYEEMDICKRLLKNGYKTFHYPKVSFVHYEGESTSLGYTKKIEKMASYLYVLRKSFGFFKYLIIRYYLMIKFLIKGLFNFKHLKMFLVLVSLGAPLSHSIRKQQKISFNEAN</sequence>
<dbReference type="Proteomes" id="UP001176891">
    <property type="component" value="Unassembled WGS sequence"/>
</dbReference>
<dbReference type="InterPro" id="IPR029044">
    <property type="entry name" value="Nucleotide-diphossugar_trans"/>
</dbReference>
<dbReference type="Pfam" id="PF00535">
    <property type="entry name" value="Glycos_transf_2"/>
    <property type="match status" value="1"/>
</dbReference>
<gene>
    <name evidence="5" type="ORF">Q4Q39_18500</name>
</gene>
<dbReference type="EC" id="2.4.-.-" evidence="5"/>
<organism evidence="5 6">
    <name type="scientific">Flavivirga amylovorans</name>
    <dbReference type="NCBI Taxonomy" id="870486"/>
    <lineage>
        <taxon>Bacteria</taxon>
        <taxon>Pseudomonadati</taxon>
        <taxon>Bacteroidota</taxon>
        <taxon>Flavobacteriia</taxon>
        <taxon>Flavobacteriales</taxon>
        <taxon>Flavobacteriaceae</taxon>
        <taxon>Flavivirga</taxon>
    </lineage>
</organism>
<dbReference type="PANTHER" id="PTHR43179:SF12">
    <property type="entry name" value="GALACTOFURANOSYLTRANSFERASE GLFT2"/>
    <property type="match status" value="1"/>
</dbReference>
<dbReference type="InterPro" id="IPR001173">
    <property type="entry name" value="Glyco_trans_2-like"/>
</dbReference>
<dbReference type="PANTHER" id="PTHR43179">
    <property type="entry name" value="RHAMNOSYLTRANSFERASE WBBL"/>
    <property type="match status" value="1"/>
</dbReference>
<evidence type="ECO:0000259" key="4">
    <source>
        <dbReference type="Pfam" id="PF00535"/>
    </source>
</evidence>
<comment type="caution">
    <text evidence="5">The sequence shown here is derived from an EMBL/GenBank/DDBJ whole genome shotgun (WGS) entry which is preliminary data.</text>
</comment>
<dbReference type="SUPFAM" id="SSF53448">
    <property type="entry name" value="Nucleotide-diphospho-sugar transferases"/>
    <property type="match status" value="1"/>
</dbReference>
<feature type="domain" description="Glycosyltransferase 2-like" evidence="4">
    <location>
        <begin position="5"/>
        <end position="187"/>
    </location>
</feature>
<protein>
    <submittedName>
        <fullName evidence="5">Glycosyltransferase family 2 protein</fullName>
        <ecNumber evidence="5">2.4.-.-</ecNumber>
    </submittedName>
</protein>
<reference evidence="5" key="1">
    <citation type="submission" date="2023-07" db="EMBL/GenBank/DDBJ databases">
        <title>Two novel species in the genus Flavivirga.</title>
        <authorList>
            <person name="Kwon K."/>
        </authorList>
    </citation>
    <scope>NUCLEOTIDE SEQUENCE</scope>
    <source>
        <strain evidence="5">KACC 14157</strain>
    </source>
</reference>